<proteinExistence type="predicted"/>
<evidence type="ECO:0000313" key="1">
    <source>
        <dbReference type="EMBL" id="KAH3779685.1"/>
    </source>
</evidence>
<sequence>MMETQDYPGPYCQVLGITNAMLHSKPENFQKLTLTNGAVLEIWKIAKDENIHSSELICLLAFFDEALLNCKEHAVMMKIQRLSENKKKLQHKKKIKCAKTVLELLRQDFTDCKHFEQIVPAKTSNNASNESIDLTVCQQVIEISCPTGSSSSEKCLNHENTQSVSCQTNFEFNDDLDNAKYYKGQNCHKTRFSL</sequence>
<protein>
    <submittedName>
        <fullName evidence="1">Uncharacterized protein</fullName>
    </submittedName>
</protein>
<evidence type="ECO:0000313" key="2">
    <source>
        <dbReference type="Proteomes" id="UP000828390"/>
    </source>
</evidence>
<accession>A0A9D4EKF9</accession>
<organism evidence="1 2">
    <name type="scientific">Dreissena polymorpha</name>
    <name type="common">Zebra mussel</name>
    <name type="synonym">Mytilus polymorpha</name>
    <dbReference type="NCBI Taxonomy" id="45954"/>
    <lineage>
        <taxon>Eukaryota</taxon>
        <taxon>Metazoa</taxon>
        <taxon>Spiralia</taxon>
        <taxon>Lophotrochozoa</taxon>
        <taxon>Mollusca</taxon>
        <taxon>Bivalvia</taxon>
        <taxon>Autobranchia</taxon>
        <taxon>Heteroconchia</taxon>
        <taxon>Euheterodonta</taxon>
        <taxon>Imparidentia</taxon>
        <taxon>Neoheterodontei</taxon>
        <taxon>Myida</taxon>
        <taxon>Dreissenoidea</taxon>
        <taxon>Dreissenidae</taxon>
        <taxon>Dreissena</taxon>
    </lineage>
</organism>
<gene>
    <name evidence="1" type="ORF">DPMN_157490</name>
</gene>
<keyword evidence="2" id="KW-1185">Reference proteome</keyword>
<reference evidence="1" key="1">
    <citation type="journal article" date="2019" name="bioRxiv">
        <title>The Genome of the Zebra Mussel, Dreissena polymorpha: A Resource for Invasive Species Research.</title>
        <authorList>
            <person name="McCartney M.A."/>
            <person name="Auch B."/>
            <person name="Kono T."/>
            <person name="Mallez S."/>
            <person name="Zhang Y."/>
            <person name="Obille A."/>
            <person name="Becker A."/>
            <person name="Abrahante J.E."/>
            <person name="Garbe J."/>
            <person name="Badalamenti J.P."/>
            <person name="Herman A."/>
            <person name="Mangelson H."/>
            <person name="Liachko I."/>
            <person name="Sullivan S."/>
            <person name="Sone E.D."/>
            <person name="Koren S."/>
            <person name="Silverstein K.A.T."/>
            <person name="Beckman K.B."/>
            <person name="Gohl D.M."/>
        </authorList>
    </citation>
    <scope>NUCLEOTIDE SEQUENCE</scope>
    <source>
        <strain evidence="1">Duluth1</strain>
        <tissue evidence="1">Whole animal</tissue>
    </source>
</reference>
<comment type="caution">
    <text evidence="1">The sequence shown here is derived from an EMBL/GenBank/DDBJ whole genome shotgun (WGS) entry which is preliminary data.</text>
</comment>
<name>A0A9D4EKF9_DREPO</name>
<dbReference type="AlphaFoldDB" id="A0A9D4EKF9"/>
<dbReference type="EMBL" id="JAIWYP010000008">
    <property type="protein sequence ID" value="KAH3779685.1"/>
    <property type="molecule type" value="Genomic_DNA"/>
</dbReference>
<reference evidence="1" key="2">
    <citation type="submission" date="2020-11" db="EMBL/GenBank/DDBJ databases">
        <authorList>
            <person name="McCartney M.A."/>
            <person name="Auch B."/>
            <person name="Kono T."/>
            <person name="Mallez S."/>
            <person name="Becker A."/>
            <person name="Gohl D.M."/>
            <person name="Silverstein K.A.T."/>
            <person name="Koren S."/>
            <person name="Bechman K.B."/>
            <person name="Herman A."/>
            <person name="Abrahante J.E."/>
            <person name="Garbe J."/>
        </authorList>
    </citation>
    <scope>NUCLEOTIDE SEQUENCE</scope>
    <source>
        <strain evidence="1">Duluth1</strain>
        <tissue evidence="1">Whole animal</tissue>
    </source>
</reference>
<dbReference type="Proteomes" id="UP000828390">
    <property type="component" value="Unassembled WGS sequence"/>
</dbReference>